<comment type="caution">
    <text evidence="4">Lacks conserved residue(s) required for the propagation of feature annotation.</text>
</comment>
<evidence type="ECO:0000256" key="1">
    <source>
        <dbReference type="ARBA" id="ARBA00022801"/>
    </source>
</evidence>
<dbReference type="InterPro" id="IPR002641">
    <property type="entry name" value="PNPLA_dom"/>
</dbReference>
<dbReference type="PROSITE" id="PS51635">
    <property type="entry name" value="PNPLA"/>
    <property type="match status" value="1"/>
</dbReference>
<dbReference type="Proteomes" id="UP001597492">
    <property type="component" value="Unassembled WGS sequence"/>
</dbReference>
<gene>
    <name evidence="6" type="ORF">ACFSW7_08300</name>
</gene>
<evidence type="ECO:0000313" key="6">
    <source>
        <dbReference type="EMBL" id="MFD2758378.1"/>
    </source>
</evidence>
<dbReference type="InterPro" id="IPR050301">
    <property type="entry name" value="NTE"/>
</dbReference>
<dbReference type="SUPFAM" id="SSF52151">
    <property type="entry name" value="FabD/lysophospholipase-like"/>
    <property type="match status" value="1"/>
</dbReference>
<evidence type="ECO:0000256" key="2">
    <source>
        <dbReference type="ARBA" id="ARBA00022963"/>
    </source>
</evidence>
<keyword evidence="1 4" id="KW-0378">Hydrolase</keyword>
<keyword evidence="3 4" id="KW-0443">Lipid metabolism</keyword>
<sequence length="302" mass="33653">MSQAGGESTPLTTNVHDTALIIEGGGMRASYTSAVIAMFIREGIWFDWVGGISAGSSCTANYLSRDEWRTQHSFVDFVGDPNFGSLRTWVEGKGLFSSEYIYEQTAAPDQALPYDYATYLANPTQFAIAAFEMRSGRTQYWGRDDIHEMHDLLTRVRASSTLPILMPPVEIDGEVFVDGALGGTGGIAIDAARAAGYEKYLVVCTRPRDYVKPPARVSAFYKRAFRKYPAVVNGILQRPRRYNHTREQLFELERQGRAYLFSPTNLGVSNNETNVKKLRQQYALGEAQAGRELDAMRAFLGL</sequence>
<dbReference type="Pfam" id="PF01734">
    <property type="entry name" value="Patatin"/>
    <property type="match status" value="1"/>
</dbReference>
<name>A0ABW5UXE6_9MICO</name>
<evidence type="ECO:0000256" key="3">
    <source>
        <dbReference type="ARBA" id="ARBA00023098"/>
    </source>
</evidence>
<comment type="caution">
    <text evidence="6">The sequence shown here is derived from an EMBL/GenBank/DDBJ whole genome shotgun (WGS) entry which is preliminary data.</text>
</comment>
<feature type="short sequence motif" description="GXSXG" evidence="4">
    <location>
        <begin position="51"/>
        <end position="55"/>
    </location>
</feature>
<accession>A0ABW5UXE6</accession>
<feature type="active site" description="Proton acceptor" evidence="4">
    <location>
        <position position="178"/>
    </location>
</feature>
<dbReference type="PANTHER" id="PTHR14226:SF25">
    <property type="entry name" value="PHOSPHOESTERASE"/>
    <property type="match status" value="1"/>
</dbReference>
<dbReference type="RefSeq" id="WP_019619410.1">
    <property type="nucleotide sequence ID" value="NZ_JBHUNE010000006.1"/>
</dbReference>
<reference evidence="7" key="1">
    <citation type="journal article" date="2019" name="Int. J. Syst. Evol. Microbiol.">
        <title>The Global Catalogue of Microorganisms (GCM) 10K type strain sequencing project: providing services to taxonomists for standard genome sequencing and annotation.</title>
        <authorList>
            <consortium name="The Broad Institute Genomics Platform"/>
            <consortium name="The Broad Institute Genome Sequencing Center for Infectious Disease"/>
            <person name="Wu L."/>
            <person name="Ma J."/>
        </authorList>
    </citation>
    <scope>NUCLEOTIDE SEQUENCE [LARGE SCALE GENOMIC DNA]</scope>
    <source>
        <strain evidence="7">TISTR 1514</strain>
    </source>
</reference>
<proteinExistence type="predicted"/>
<dbReference type="InterPro" id="IPR016035">
    <property type="entry name" value="Acyl_Trfase/lysoPLipase"/>
</dbReference>
<keyword evidence="2 4" id="KW-0442">Lipid degradation</keyword>
<feature type="active site" description="Nucleophile" evidence="4">
    <location>
        <position position="53"/>
    </location>
</feature>
<dbReference type="InterPro" id="IPR037483">
    <property type="entry name" value="YjjU-like"/>
</dbReference>
<organism evidence="6 7">
    <name type="scientific">Gulosibacter faecalis</name>
    <dbReference type="NCBI Taxonomy" id="272240"/>
    <lineage>
        <taxon>Bacteria</taxon>
        <taxon>Bacillati</taxon>
        <taxon>Actinomycetota</taxon>
        <taxon>Actinomycetes</taxon>
        <taxon>Micrococcales</taxon>
        <taxon>Microbacteriaceae</taxon>
        <taxon>Gulosibacter</taxon>
    </lineage>
</organism>
<feature type="short sequence motif" description="DGA/G" evidence="4">
    <location>
        <begin position="178"/>
        <end position="180"/>
    </location>
</feature>
<dbReference type="InterPro" id="IPR045943">
    <property type="entry name" value="DUF6363"/>
</dbReference>
<dbReference type="EMBL" id="JBHUNE010000006">
    <property type="protein sequence ID" value="MFD2758378.1"/>
    <property type="molecule type" value="Genomic_DNA"/>
</dbReference>
<dbReference type="CDD" id="cd07208">
    <property type="entry name" value="Pat_hypo_Ecoli_yjju_like"/>
    <property type="match status" value="1"/>
</dbReference>
<keyword evidence="7" id="KW-1185">Reference proteome</keyword>
<evidence type="ECO:0000256" key="4">
    <source>
        <dbReference type="PROSITE-ProRule" id="PRU01161"/>
    </source>
</evidence>
<dbReference type="PANTHER" id="PTHR14226">
    <property type="entry name" value="NEUROPATHY TARGET ESTERASE/SWISS CHEESE D.MELANOGASTER"/>
    <property type="match status" value="1"/>
</dbReference>
<dbReference type="Pfam" id="PF19890">
    <property type="entry name" value="DUF6363"/>
    <property type="match status" value="1"/>
</dbReference>
<evidence type="ECO:0000313" key="7">
    <source>
        <dbReference type="Proteomes" id="UP001597492"/>
    </source>
</evidence>
<feature type="domain" description="PNPLA" evidence="5">
    <location>
        <begin position="20"/>
        <end position="193"/>
    </location>
</feature>
<dbReference type="Gene3D" id="3.40.1090.10">
    <property type="entry name" value="Cytosolic phospholipase A2 catalytic domain"/>
    <property type="match status" value="2"/>
</dbReference>
<evidence type="ECO:0000259" key="5">
    <source>
        <dbReference type="PROSITE" id="PS51635"/>
    </source>
</evidence>
<protein>
    <submittedName>
        <fullName evidence="6">Patatin family protein</fullName>
    </submittedName>
</protein>